<dbReference type="Gene3D" id="3.10.180.10">
    <property type="entry name" value="2,3-Dihydroxybiphenyl 1,2-Dioxygenase, domain 1"/>
    <property type="match status" value="1"/>
</dbReference>
<dbReference type="InterPro" id="IPR041581">
    <property type="entry name" value="Glyoxalase_6"/>
</dbReference>
<accession>A0ABQ2KAK8</accession>
<reference evidence="3" key="1">
    <citation type="journal article" date="2019" name="Int. J. Syst. Evol. Microbiol.">
        <title>The Global Catalogue of Microorganisms (GCM) 10K type strain sequencing project: providing services to taxonomists for standard genome sequencing and annotation.</title>
        <authorList>
            <consortium name="The Broad Institute Genomics Platform"/>
            <consortium name="The Broad Institute Genome Sequencing Center for Infectious Disease"/>
            <person name="Wu L."/>
            <person name="Ma J."/>
        </authorList>
    </citation>
    <scope>NUCLEOTIDE SEQUENCE [LARGE SCALE GENOMIC DNA]</scope>
    <source>
        <strain evidence="3">CGMCC 1.6960</strain>
    </source>
</reference>
<dbReference type="EMBL" id="BMLM01000001">
    <property type="protein sequence ID" value="GGN77533.1"/>
    <property type="molecule type" value="Genomic_DNA"/>
</dbReference>
<dbReference type="Pfam" id="PF18029">
    <property type="entry name" value="Glyoxalase_6"/>
    <property type="match status" value="1"/>
</dbReference>
<dbReference type="SUPFAM" id="SSF54593">
    <property type="entry name" value="Glyoxalase/Bleomycin resistance protein/Dihydroxybiphenyl dioxygenase"/>
    <property type="match status" value="1"/>
</dbReference>
<organism evidence="2 3">
    <name type="scientific">Agrococcus terreus</name>
    <dbReference type="NCBI Taxonomy" id="574649"/>
    <lineage>
        <taxon>Bacteria</taxon>
        <taxon>Bacillati</taxon>
        <taxon>Actinomycetota</taxon>
        <taxon>Actinomycetes</taxon>
        <taxon>Micrococcales</taxon>
        <taxon>Microbacteriaceae</taxon>
        <taxon>Agrococcus</taxon>
    </lineage>
</organism>
<sequence>MAIARWPNVVIDCPDAKALAGFYGALLDWPVKPEGDEVDDWYEIRGAEGQVICFQQVDAYRAPEWPGQEHPQQMHLDVVVDDLDEAEAATLALGATKHEVQPGTTFRVFLDPAGHPFCLCVS</sequence>
<evidence type="ECO:0000313" key="2">
    <source>
        <dbReference type="EMBL" id="GGN77533.1"/>
    </source>
</evidence>
<keyword evidence="3" id="KW-1185">Reference proteome</keyword>
<gene>
    <name evidence="2" type="ORF">GCM10010968_02210</name>
</gene>
<dbReference type="PANTHER" id="PTHR35908:SF1">
    <property type="entry name" value="CONSERVED PROTEIN"/>
    <property type="match status" value="1"/>
</dbReference>
<dbReference type="Proteomes" id="UP000626982">
    <property type="component" value="Unassembled WGS sequence"/>
</dbReference>
<name>A0ABQ2KAK8_9MICO</name>
<dbReference type="PANTHER" id="PTHR35908">
    <property type="entry name" value="HYPOTHETICAL FUSION PROTEIN"/>
    <property type="match status" value="1"/>
</dbReference>
<protein>
    <submittedName>
        <fullName evidence="2">Glyoxalase</fullName>
    </submittedName>
</protein>
<evidence type="ECO:0000313" key="3">
    <source>
        <dbReference type="Proteomes" id="UP000626982"/>
    </source>
</evidence>
<dbReference type="CDD" id="cd06587">
    <property type="entry name" value="VOC"/>
    <property type="match status" value="1"/>
</dbReference>
<comment type="caution">
    <text evidence="2">The sequence shown here is derived from an EMBL/GenBank/DDBJ whole genome shotgun (WGS) entry which is preliminary data.</text>
</comment>
<feature type="domain" description="Glyoxalase-like" evidence="1">
    <location>
        <begin position="9"/>
        <end position="120"/>
    </location>
</feature>
<dbReference type="InterPro" id="IPR029068">
    <property type="entry name" value="Glyas_Bleomycin-R_OHBP_Dase"/>
</dbReference>
<dbReference type="RefSeq" id="WP_188715145.1">
    <property type="nucleotide sequence ID" value="NZ_BAABBD010000001.1"/>
</dbReference>
<evidence type="ECO:0000259" key="1">
    <source>
        <dbReference type="Pfam" id="PF18029"/>
    </source>
</evidence>
<proteinExistence type="predicted"/>